<evidence type="ECO:0000256" key="1">
    <source>
        <dbReference type="ARBA" id="ARBA00023015"/>
    </source>
</evidence>
<dbReference type="PRINTS" id="PR00038">
    <property type="entry name" value="HTHLUXR"/>
</dbReference>
<dbReference type="CDD" id="cd06170">
    <property type="entry name" value="LuxR_C_like"/>
    <property type="match status" value="1"/>
</dbReference>
<dbReference type="SMART" id="SM00421">
    <property type="entry name" value="HTH_LUXR"/>
    <property type="match status" value="1"/>
</dbReference>
<protein>
    <submittedName>
        <fullName evidence="5">Helix-turn-helix transcriptional regulator</fullName>
    </submittedName>
</protein>
<dbReference type="Pfam" id="PF00196">
    <property type="entry name" value="GerE"/>
    <property type="match status" value="1"/>
</dbReference>
<sequence>MGLTRGDLLSALDLVEQMLDIRTFAEVEDRLLPGIATLLHSDLAVYHHCDLAPLLEIDIFWPSDVFRPSLEAYSSVMHTHPFVRTFARELPKIPVTILDVVSAREWRASALFAESHGPMGAHHQMTVNIAGRLPRVRAVSVARASPAYSLRERDMLNVLAPHVRATMRRAYLLSTGYLAQAVVPVVDRVVLGRHDPVLHLPDAMAARLTARQVEVLHLVADGLSNHQAARRLGVAPSTVAKHLENAFDRLEVDNRTSAVQLLRPM</sequence>
<dbReference type="Proteomes" id="UP001434337">
    <property type="component" value="Chromosome"/>
</dbReference>
<keyword evidence="2" id="KW-0238">DNA-binding</keyword>
<evidence type="ECO:0000313" key="6">
    <source>
        <dbReference type="Proteomes" id="UP001434337"/>
    </source>
</evidence>
<name>A0ABZ3C8R4_9ACTN</name>
<keyword evidence="6" id="KW-1185">Reference proteome</keyword>
<gene>
    <name evidence="5" type="ORF">PCC79_17350</name>
</gene>
<evidence type="ECO:0000256" key="3">
    <source>
        <dbReference type="ARBA" id="ARBA00023163"/>
    </source>
</evidence>
<reference evidence="5 6" key="1">
    <citation type="journal article" date="2023" name="Environ Microbiome">
        <title>A coral-associated actinobacterium mitigates coral bleaching under heat stress.</title>
        <authorList>
            <person name="Li J."/>
            <person name="Zou Y."/>
            <person name="Li Q."/>
            <person name="Zhang J."/>
            <person name="Bourne D.G."/>
            <person name="Lyu Y."/>
            <person name="Liu C."/>
            <person name="Zhang S."/>
        </authorList>
    </citation>
    <scope>NUCLEOTIDE SEQUENCE [LARGE SCALE GENOMIC DNA]</scope>
    <source>
        <strain evidence="5 6">SCSIO 13291</strain>
    </source>
</reference>
<dbReference type="PANTHER" id="PTHR44688:SF16">
    <property type="entry name" value="DNA-BINDING TRANSCRIPTIONAL ACTIVATOR DEVR_DOSR"/>
    <property type="match status" value="1"/>
</dbReference>
<keyword evidence="1" id="KW-0805">Transcription regulation</keyword>
<evidence type="ECO:0000313" key="5">
    <source>
        <dbReference type="EMBL" id="WZW98621.1"/>
    </source>
</evidence>
<dbReference type="PANTHER" id="PTHR44688">
    <property type="entry name" value="DNA-BINDING TRANSCRIPTIONAL ACTIVATOR DEVR_DOSR"/>
    <property type="match status" value="1"/>
</dbReference>
<proteinExistence type="predicted"/>
<dbReference type="RefSeq" id="WP_232549225.1">
    <property type="nucleotide sequence ID" value="NZ_CP115965.1"/>
</dbReference>
<dbReference type="PROSITE" id="PS50043">
    <property type="entry name" value="HTH_LUXR_2"/>
    <property type="match status" value="1"/>
</dbReference>
<organism evidence="5 6">
    <name type="scientific">Propioniciclava soli</name>
    <dbReference type="NCBI Taxonomy" id="2775081"/>
    <lineage>
        <taxon>Bacteria</taxon>
        <taxon>Bacillati</taxon>
        <taxon>Actinomycetota</taxon>
        <taxon>Actinomycetes</taxon>
        <taxon>Propionibacteriales</taxon>
        <taxon>Propionibacteriaceae</taxon>
        <taxon>Propioniciclava</taxon>
    </lineage>
</organism>
<dbReference type="InterPro" id="IPR016032">
    <property type="entry name" value="Sig_transdc_resp-reg_C-effctor"/>
</dbReference>
<evidence type="ECO:0000259" key="4">
    <source>
        <dbReference type="PROSITE" id="PS50043"/>
    </source>
</evidence>
<dbReference type="EMBL" id="CP115965">
    <property type="protein sequence ID" value="WZW98621.1"/>
    <property type="molecule type" value="Genomic_DNA"/>
</dbReference>
<dbReference type="InterPro" id="IPR000792">
    <property type="entry name" value="Tscrpt_reg_LuxR_C"/>
</dbReference>
<keyword evidence="3" id="KW-0804">Transcription</keyword>
<dbReference type="Gene3D" id="1.10.10.10">
    <property type="entry name" value="Winged helix-like DNA-binding domain superfamily/Winged helix DNA-binding domain"/>
    <property type="match status" value="1"/>
</dbReference>
<dbReference type="InterPro" id="IPR036388">
    <property type="entry name" value="WH-like_DNA-bd_sf"/>
</dbReference>
<evidence type="ECO:0000256" key="2">
    <source>
        <dbReference type="ARBA" id="ARBA00023125"/>
    </source>
</evidence>
<feature type="domain" description="HTH luxR-type" evidence="4">
    <location>
        <begin position="201"/>
        <end position="265"/>
    </location>
</feature>
<dbReference type="SUPFAM" id="SSF46894">
    <property type="entry name" value="C-terminal effector domain of the bipartite response regulators"/>
    <property type="match status" value="1"/>
</dbReference>
<accession>A0ABZ3C8R4</accession>